<dbReference type="EMBL" id="KK198760">
    <property type="protein sequence ID" value="KCW60221.1"/>
    <property type="molecule type" value="Genomic_DNA"/>
</dbReference>
<dbReference type="AlphaFoldDB" id="A0A059B2T2"/>
<dbReference type="Gramene" id="KCW60221">
    <property type="protein sequence ID" value="KCW60221"/>
    <property type="gene ID" value="EUGRSUZ_H02933"/>
</dbReference>
<dbReference type="InParanoid" id="A0A059B2T2"/>
<name>A0A059B2T2_EUCGR</name>
<evidence type="ECO:0000313" key="1">
    <source>
        <dbReference type="EMBL" id="KCW60221.1"/>
    </source>
</evidence>
<accession>A0A059B2T2</accession>
<reference evidence="1" key="1">
    <citation type="submission" date="2013-07" db="EMBL/GenBank/DDBJ databases">
        <title>The genome of Eucalyptus grandis.</title>
        <authorList>
            <person name="Schmutz J."/>
            <person name="Hayes R."/>
            <person name="Myburg A."/>
            <person name="Tuskan G."/>
            <person name="Grattapaglia D."/>
            <person name="Rokhsar D.S."/>
        </authorList>
    </citation>
    <scope>NUCLEOTIDE SEQUENCE</scope>
    <source>
        <tissue evidence="1">Leaf extractions</tissue>
    </source>
</reference>
<organism evidence="1">
    <name type="scientific">Eucalyptus grandis</name>
    <name type="common">Flooded gum</name>
    <dbReference type="NCBI Taxonomy" id="71139"/>
    <lineage>
        <taxon>Eukaryota</taxon>
        <taxon>Viridiplantae</taxon>
        <taxon>Streptophyta</taxon>
        <taxon>Embryophyta</taxon>
        <taxon>Tracheophyta</taxon>
        <taxon>Spermatophyta</taxon>
        <taxon>Magnoliopsida</taxon>
        <taxon>eudicotyledons</taxon>
        <taxon>Gunneridae</taxon>
        <taxon>Pentapetalae</taxon>
        <taxon>rosids</taxon>
        <taxon>malvids</taxon>
        <taxon>Myrtales</taxon>
        <taxon>Myrtaceae</taxon>
        <taxon>Myrtoideae</taxon>
        <taxon>Eucalypteae</taxon>
        <taxon>Eucalyptus</taxon>
    </lineage>
</organism>
<proteinExistence type="predicted"/>
<gene>
    <name evidence="1" type="ORF">EUGRSUZ_H02933</name>
</gene>
<sequence>MFLYPTYLPGYNGSALPFLQAAYCDKGIPHPIFLLSLPTVRTGTFFRLLRTYFPFEDLWANFGITLGVSKSYLLSDGLIIVSCRNEMLSMITWKKIWI</sequence>
<protein>
    <submittedName>
        <fullName evidence="1">Uncharacterized protein</fullName>
    </submittedName>
</protein>